<name>A0A1Y3GA14_9EURY</name>
<dbReference type="OrthoDB" id="197906at2157"/>
<gene>
    <name evidence="1" type="ORF">AMET1_1532</name>
</gene>
<comment type="caution">
    <text evidence="1">The sequence shown here is derived from an EMBL/GenBank/DDBJ whole genome shotgun (WGS) entry which is preliminary data.</text>
</comment>
<dbReference type="EMBL" id="MRZU01000005">
    <property type="protein sequence ID" value="OUJ18090.1"/>
    <property type="molecule type" value="Genomic_DNA"/>
</dbReference>
<proteinExistence type="predicted"/>
<organism evidence="1 2">
    <name type="scientific">Methanonatronarchaeum thermophilum</name>
    <dbReference type="NCBI Taxonomy" id="1927129"/>
    <lineage>
        <taxon>Archaea</taxon>
        <taxon>Methanobacteriati</taxon>
        <taxon>Methanobacteriota</taxon>
        <taxon>Methanonatronarchaeia</taxon>
        <taxon>Methanonatronarchaeales</taxon>
        <taxon>Methanonatronarchaeaceae</taxon>
        <taxon>Methanonatronarchaeum</taxon>
    </lineage>
</organism>
<protein>
    <submittedName>
        <fullName evidence="1">ParB-like nuclease domain containing protein</fullName>
    </submittedName>
</protein>
<reference evidence="1 2" key="1">
    <citation type="submission" date="2016-12" db="EMBL/GenBank/DDBJ databases">
        <title>Discovery of methanogenic haloarchaea.</title>
        <authorList>
            <person name="Sorokin D.Y."/>
            <person name="Makarova K.S."/>
            <person name="Abbas B."/>
            <person name="Ferrer M."/>
            <person name="Golyshin P.N."/>
        </authorList>
    </citation>
    <scope>NUCLEOTIDE SEQUENCE [LARGE SCALE GENOMIC DNA]</scope>
    <source>
        <strain evidence="1">AMET1</strain>
    </source>
</reference>
<dbReference type="AlphaFoldDB" id="A0A1Y3GA14"/>
<evidence type="ECO:0000313" key="1">
    <source>
        <dbReference type="EMBL" id="OUJ18090.1"/>
    </source>
</evidence>
<dbReference type="Proteomes" id="UP000195137">
    <property type="component" value="Unassembled WGS sequence"/>
</dbReference>
<sequence>MYFLPEIKTKLELLKFKTEMELKYFINKHLYRSSLRHNPKEVFWINPKGILEVCLYSFTPFQRNIGDIKGGDWDLKKIKLEKHPTYYGLKQKFCYGFAWEETTYYKYCINNLKKRGHVFGCTDKNELYNRFKFVEKMYKDVKNNGYKTKNEAKLLDSRNKSFNKFEILVSISRDGKLLLNDGIHRLFISNHLNIEKIPVQILVIHKDITKESKFKDINHFMHSFT</sequence>
<accession>A0A1Y3GA14</accession>
<dbReference type="RefSeq" id="WP_086637895.1">
    <property type="nucleotide sequence ID" value="NZ_MRZU01000005.1"/>
</dbReference>
<evidence type="ECO:0000313" key="2">
    <source>
        <dbReference type="Proteomes" id="UP000195137"/>
    </source>
</evidence>
<keyword evidence="2" id="KW-1185">Reference proteome</keyword>